<name>A0ABQ4XGN1_9ASTR</name>
<evidence type="ECO:0000313" key="2">
    <source>
        <dbReference type="EMBL" id="GJS64103.1"/>
    </source>
</evidence>
<dbReference type="PANTHER" id="PTHR11439">
    <property type="entry name" value="GAG-POL-RELATED RETROTRANSPOSON"/>
    <property type="match status" value="1"/>
</dbReference>
<keyword evidence="3" id="KW-1185">Reference proteome</keyword>
<reference evidence="2" key="1">
    <citation type="journal article" date="2022" name="Int. J. Mol. Sci.">
        <title>Draft Genome of Tanacetum Coccineum: Genomic Comparison of Closely Related Tanacetum-Family Plants.</title>
        <authorList>
            <person name="Yamashiro T."/>
            <person name="Shiraishi A."/>
            <person name="Nakayama K."/>
            <person name="Satake H."/>
        </authorList>
    </citation>
    <scope>NUCLEOTIDE SEQUENCE</scope>
</reference>
<dbReference type="PANTHER" id="PTHR11439:SF495">
    <property type="entry name" value="REVERSE TRANSCRIPTASE, RNA-DEPENDENT DNA POLYMERASE-RELATED"/>
    <property type="match status" value="1"/>
</dbReference>
<evidence type="ECO:0000256" key="1">
    <source>
        <dbReference type="SAM" id="MobiDB-lite"/>
    </source>
</evidence>
<protein>
    <submittedName>
        <fullName evidence="2">Uncharacterized protein</fullName>
    </submittedName>
</protein>
<sequence>MNQAANETLLRSMIGTLMYLTATRPDVYFFTCLCVGYQANPKESHLVHVKGIFWYVKGTPNLGLWYPKGSGFDLKSYSDSDYAGCNLDRKSTSGGCQILGEKVVCWSAKKKSFVPMSSTEAEYVVVTRCSLTKQPSAFYLKYLKEFWLNNKKNYDPLPSEETMRDAINTLGLADEQHPKLTLVDLENSYPLRLKYFSPTWKILMLYIVKCLGGNQGSRDQLNITEAPFKPSLISEVPLTYYMRKVTKLPKKPLFLSSVEVNAEDIDDKSLFGTVVHPFSQPKAKTNKSLKKKKIPSSSEPRASKIVKADVDKFVDSSTQYLGDVTLEELNGRANESPFDTESEIKLVKRFKPLVDDDEPLITFTDIDEDFDLASMPDDEVESLSDVHTSDAKG</sequence>
<proteinExistence type="predicted"/>
<organism evidence="2 3">
    <name type="scientific">Tanacetum coccineum</name>
    <dbReference type="NCBI Taxonomy" id="301880"/>
    <lineage>
        <taxon>Eukaryota</taxon>
        <taxon>Viridiplantae</taxon>
        <taxon>Streptophyta</taxon>
        <taxon>Embryophyta</taxon>
        <taxon>Tracheophyta</taxon>
        <taxon>Spermatophyta</taxon>
        <taxon>Magnoliopsida</taxon>
        <taxon>eudicotyledons</taxon>
        <taxon>Gunneridae</taxon>
        <taxon>Pentapetalae</taxon>
        <taxon>asterids</taxon>
        <taxon>campanulids</taxon>
        <taxon>Asterales</taxon>
        <taxon>Asteraceae</taxon>
        <taxon>Asteroideae</taxon>
        <taxon>Anthemideae</taxon>
        <taxon>Anthemidinae</taxon>
        <taxon>Tanacetum</taxon>
    </lineage>
</organism>
<comment type="caution">
    <text evidence="2">The sequence shown here is derived from an EMBL/GenBank/DDBJ whole genome shotgun (WGS) entry which is preliminary data.</text>
</comment>
<dbReference type="CDD" id="cd09272">
    <property type="entry name" value="RNase_HI_RT_Ty1"/>
    <property type="match status" value="1"/>
</dbReference>
<evidence type="ECO:0000313" key="3">
    <source>
        <dbReference type="Proteomes" id="UP001151760"/>
    </source>
</evidence>
<dbReference type="EMBL" id="BQNB010009479">
    <property type="protein sequence ID" value="GJS64103.1"/>
    <property type="molecule type" value="Genomic_DNA"/>
</dbReference>
<reference evidence="2" key="2">
    <citation type="submission" date="2022-01" db="EMBL/GenBank/DDBJ databases">
        <authorList>
            <person name="Yamashiro T."/>
            <person name="Shiraishi A."/>
            <person name="Satake H."/>
            <person name="Nakayama K."/>
        </authorList>
    </citation>
    <scope>NUCLEOTIDE SEQUENCE</scope>
</reference>
<gene>
    <name evidence="2" type="ORF">Tco_0678667</name>
</gene>
<dbReference type="Proteomes" id="UP001151760">
    <property type="component" value="Unassembled WGS sequence"/>
</dbReference>
<feature type="region of interest" description="Disordered" evidence="1">
    <location>
        <begin position="374"/>
        <end position="393"/>
    </location>
</feature>
<accession>A0ABQ4XGN1</accession>